<keyword evidence="8" id="KW-1185">Reference proteome</keyword>
<evidence type="ECO:0000256" key="6">
    <source>
        <dbReference type="SAM" id="SignalP"/>
    </source>
</evidence>
<keyword evidence="3 6" id="KW-0732">Signal</keyword>
<evidence type="ECO:0000256" key="1">
    <source>
        <dbReference type="ARBA" id="ARBA00004442"/>
    </source>
</evidence>
<evidence type="ECO:0000313" key="7">
    <source>
        <dbReference type="EMBL" id="MFG6416845.1"/>
    </source>
</evidence>
<dbReference type="PANTHER" id="PTHR38776:SF1">
    <property type="entry name" value="MLTA-INTERACTING PROTEIN-RELATED"/>
    <property type="match status" value="1"/>
</dbReference>
<organism evidence="7 8">
    <name type="scientific">Pelomonas dachongensis</name>
    <dbReference type="NCBI Taxonomy" id="3299029"/>
    <lineage>
        <taxon>Bacteria</taxon>
        <taxon>Pseudomonadati</taxon>
        <taxon>Pseudomonadota</taxon>
        <taxon>Betaproteobacteria</taxon>
        <taxon>Burkholderiales</taxon>
        <taxon>Sphaerotilaceae</taxon>
        <taxon>Roseateles</taxon>
    </lineage>
</organism>
<dbReference type="Pfam" id="PF06629">
    <property type="entry name" value="MipA"/>
    <property type="match status" value="1"/>
</dbReference>
<evidence type="ECO:0000256" key="5">
    <source>
        <dbReference type="ARBA" id="ARBA00023237"/>
    </source>
</evidence>
<gene>
    <name evidence="7" type="ORF">ACG02S_23380</name>
</gene>
<proteinExistence type="inferred from homology"/>
<feature type="chain" id="PRO_5047306604" evidence="6">
    <location>
        <begin position="20"/>
        <end position="279"/>
    </location>
</feature>
<reference evidence="7 8" key="1">
    <citation type="submission" date="2024-09" db="EMBL/GenBank/DDBJ databases">
        <title>Novel species of the genus Pelomonas and Roseateles isolated from streams.</title>
        <authorList>
            <person name="Lu H."/>
        </authorList>
    </citation>
    <scope>NUCLEOTIDE SEQUENCE [LARGE SCALE GENOMIC DNA]</scope>
    <source>
        <strain evidence="7 8">DC23W</strain>
    </source>
</reference>
<evidence type="ECO:0000256" key="4">
    <source>
        <dbReference type="ARBA" id="ARBA00023136"/>
    </source>
</evidence>
<feature type="signal peptide" evidence="6">
    <location>
        <begin position="1"/>
        <end position="19"/>
    </location>
</feature>
<dbReference type="PANTHER" id="PTHR38776">
    <property type="entry name" value="MLTA-INTERACTING PROTEIN-RELATED"/>
    <property type="match status" value="1"/>
</dbReference>
<dbReference type="EMBL" id="JBIGHY010000012">
    <property type="protein sequence ID" value="MFG6416845.1"/>
    <property type="molecule type" value="Genomic_DNA"/>
</dbReference>
<evidence type="ECO:0000313" key="8">
    <source>
        <dbReference type="Proteomes" id="UP001606300"/>
    </source>
</evidence>
<dbReference type="RefSeq" id="WP_394472906.1">
    <property type="nucleotide sequence ID" value="NZ_JBIGHY010000012.1"/>
</dbReference>
<comment type="similarity">
    <text evidence="2">Belongs to the MipA/OmpV family.</text>
</comment>
<dbReference type="Proteomes" id="UP001606300">
    <property type="component" value="Unassembled WGS sequence"/>
</dbReference>
<comment type="subcellular location">
    <subcellularLocation>
        <location evidence="1">Cell outer membrane</location>
    </subcellularLocation>
</comment>
<keyword evidence="4" id="KW-0472">Membrane</keyword>
<sequence>MKRLLLIAGWIAGAGAASAQTEEATPRREALPLWELGVAAGGLSQQAYPGSDQQARRVLALPYLVYRGKVLRAEGGSAGLRTVRTERFELDVSFAGSLSSGSESLRAREGMARLGTLVEAGPVARWFLNGRSASDRISLELPVRGVFEARDPRRHRGMTLEPELSWQRRPQAGGWGYGLSVGALFGDRRMGSTFYGVAPGEARPDRPAFDARAGLIAWRLGARAATHLTPDLRLFAFGRLDSLAGAANRDSALVRRTTGISYGIGLTYTLKRSAASAND</sequence>
<evidence type="ECO:0000256" key="2">
    <source>
        <dbReference type="ARBA" id="ARBA00005722"/>
    </source>
</evidence>
<dbReference type="InterPro" id="IPR010583">
    <property type="entry name" value="MipA"/>
</dbReference>
<keyword evidence="5" id="KW-0998">Cell outer membrane</keyword>
<protein>
    <submittedName>
        <fullName evidence="7">MipA/OmpV family protein</fullName>
    </submittedName>
</protein>
<evidence type="ECO:0000256" key="3">
    <source>
        <dbReference type="ARBA" id="ARBA00022729"/>
    </source>
</evidence>
<accession>A0ABW7ETS9</accession>
<comment type="caution">
    <text evidence="7">The sequence shown here is derived from an EMBL/GenBank/DDBJ whole genome shotgun (WGS) entry which is preliminary data.</text>
</comment>
<name>A0ABW7ETS9_9BURK</name>